<gene>
    <name evidence="3" type="ORF">SAMN05216402_2145</name>
</gene>
<keyword evidence="1" id="KW-0732">Signal</keyword>
<organism evidence="3 4">
    <name type="scientific">Nitrosospira multiformis</name>
    <dbReference type="NCBI Taxonomy" id="1231"/>
    <lineage>
        <taxon>Bacteria</taxon>
        <taxon>Pseudomonadati</taxon>
        <taxon>Pseudomonadota</taxon>
        <taxon>Betaproteobacteria</taxon>
        <taxon>Nitrosomonadales</taxon>
        <taxon>Nitrosomonadaceae</taxon>
        <taxon>Nitrosospira</taxon>
    </lineage>
</organism>
<evidence type="ECO:0000256" key="1">
    <source>
        <dbReference type="SAM" id="SignalP"/>
    </source>
</evidence>
<reference evidence="3 4" key="1">
    <citation type="submission" date="2016-10" db="EMBL/GenBank/DDBJ databases">
        <authorList>
            <person name="Varghese N."/>
            <person name="Submissions S."/>
        </authorList>
    </citation>
    <scope>NUCLEOTIDE SEQUENCE [LARGE SCALE GENOMIC DNA]</scope>
    <source>
        <strain evidence="3 4">Nl1</strain>
    </source>
</reference>
<dbReference type="Proteomes" id="UP000183471">
    <property type="component" value="Unassembled WGS sequence"/>
</dbReference>
<proteinExistence type="predicted"/>
<accession>A0ABY0TFJ0</accession>
<evidence type="ECO:0000313" key="4">
    <source>
        <dbReference type="Proteomes" id="UP000183471"/>
    </source>
</evidence>
<dbReference type="RefSeq" id="WP_074632308.1">
    <property type="nucleotide sequence ID" value="NZ_FNKY01000001.1"/>
</dbReference>
<dbReference type="InterPro" id="IPR021533">
    <property type="entry name" value="PepSY-like"/>
</dbReference>
<dbReference type="Pfam" id="PF11396">
    <property type="entry name" value="PepSY_like"/>
    <property type="match status" value="1"/>
</dbReference>
<dbReference type="EMBL" id="FNKY01000001">
    <property type="protein sequence ID" value="SDQ75175.1"/>
    <property type="molecule type" value="Genomic_DNA"/>
</dbReference>
<keyword evidence="4" id="KW-1185">Reference proteome</keyword>
<feature type="domain" description="Putative beta-lactamase-inhibitor-like PepSY-like" evidence="2">
    <location>
        <begin position="72"/>
        <end position="161"/>
    </location>
</feature>
<protein>
    <submittedName>
        <fullName evidence="3">Beta-lactamase-inhibitor-like, PepSY-like</fullName>
    </submittedName>
</protein>
<feature type="chain" id="PRO_5045934927" evidence="1">
    <location>
        <begin position="23"/>
        <end position="164"/>
    </location>
</feature>
<name>A0ABY0TFJ0_9PROT</name>
<sequence length="164" mass="18117">MKKALLLIALPITMAYATSSFAGGEEKIKWSQVPAAVQKTITKHAGGGKIEEIEKETETKDGKSVTVYEAKVKRRDGKELEIEVGENGKLIKKEEKIKWSQVPAAVQKTITKHAGGGKIEKIEKETETKDGKLVTVYEAKVKRRDGKELEIEVGENGKLIKIDD</sequence>
<dbReference type="Gene3D" id="3.30.505.20">
    <property type="match status" value="2"/>
</dbReference>
<evidence type="ECO:0000259" key="2">
    <source>
        <dbReference type="Pfam" id="PF11396"/>
    </source>
</evidence>
<feature type="signal peptide" evidence="1">
    <location>
        <begin position="1"/>
        <end position="22"/>
    </location>
</feature>
<dbReference type="SUPFAM" id="SSF160574">
    <property type="entry name" value="BT0923-like"/>
    <property type="match status" value="1"/>
</dbReference>
<comment type="caution">
    <text evidence="3">The sequence shown here is derived from an EMBL/GenBank/DDBJ whole genome shotgun (WGS) entry which is preliminary data.</text>
</comment>
<evidence type="ECO:0000313" key="3">
    <source>
        <dbReference type="EMBL" id="SDQ75175.1"/>
    </source>
</evidence>